<dbReference type="InterPro" id="IPR036249">
    <property type="entry name" value="Thioredoxin-like_sf"/>
</dbReference>
<dbReference type="InterPro" id="IPR000866">
    <property type="entry name" value="AhpC/TSA"/>
</dbReference>
<dbReference type="EMBL" id="FQYP01000001">
    <property type="protein sequence ID" value="SHI43030.1"/>
    <property type="molecule type" value="Genomic_DNA"/>
</dbReference>
<dbReference type="Gene3D" id="3.40.30.10">
    <property type="entry name" value="Glutaredoxin"/>
    <property type="match status" value="1"/>
</dbReference>
<dbReference type="Proteomes" id="UP000184432">
    <property type="component" value="Unassembled WGS sequence"/>
</dbReference>
<dbReference type="InterPro" id="IPR047262">
    <property type="entry name" value="PRX-like1"/>
</dbReference>
<reference evidence="3" key="1">
    <citation type="submission" date="2016-11" db="EMBL/GenBank/DDBJ databases">
        <authorList>
            <person name="Varghese N."/>
            <person name="Submissions S."/>
        </authorList>
    </citation>
    <scope>NUCLEOTIDE SEQUENCE [LARGE SCALE GENOMIC DNA]</scope>
    <source>
        <strain evidence="3">DSM 22623</strain>
    </source>
</reference>
<sequence length="183" mass="20306">MALVQSNMMELGTKAPSFTLPDTVSGKTISLSDIKSDIATVVVFICNHCPFVHHINDKLVEIANEFQAKGVQFIAISSNDVQYYPQDGPEIMKQVAVKEGYSFPYLYDETQDVAKAYQAECTPDFFVFDGDLYLAYRGRFDETRPGMGKATGNELASALTSLVNHTEIVLDQKPSMGCSIKWK</sequence>
<protein>
    <submittedName>
        <fullName evidence="2">AhpC/TSA family protein</fullName>
    </submittedName>
</protein>
<evidence type="ECO:0000259" key="1">
    <source>
        <dbReference type="PROSITE" id="PS51352"/>
    </source>
</evidence>
<dbReference type="GO" id="GO:0016209">
    <property type="term" value="F:antioxidant activity"/>
    <property type="evidence" value="ECO:0007669"/>
    <property type="project" value="InterPro"/>
</dbReference>
<dbReference type="OrthoDB" id="9809746at2"/>
<dbReference type="RefSeq" id="WP_073313733.1">
    <property type="nucleotide sequence ID" value="NZ_FQYP01000001.1"/>
</dbReference>
<dbReference type="CDD" id="cd02969">
    <property type="entry name" value="PRX_like1"/>
    <property type="match status" value="1"/>
</dbReference>
<dbReference type="InterPro" id="IPR013766">
    <property type="entry name" value="Thioredoxin_domain"/>
</dbReference>
<proteinExistence type="predicted"/>
<accession>A0A1M6B2X2</accession>
<dbReference type="SUPFAM" id="SSF52833">
    <property type="entry name" value="Thioredoxin-like"/>
    <property type="match status" value="1"/>
</dbReference>
<gene>
    <name evidence="2" type="ORF">SAMN04488508_101599</name>
</gene>
<dbReference type="GO" id="GO:0016491">
    <property type="term" value="F:oxidoreductase activity"/>
    <property type="evidence" value="ECO:0007669"/>
    <property type="project" value="InterPro"/>
</dbReference>
<dbReference type="PROSITE" id="PS51352">
    <property type="entry name" value="THIOREDOXIN_2"/>
    <property type="match status" value="1"/>
</dbReference>
<dbReference type="STRING" id="570521.SAMN04488508_101599"/>
<evidence type="ECO:0000313" key="3">
    <source>
        <dbReference type="Proteomes" id="UP000184432"/>
    </source>
</evidence>
<dbReference type="Pfam" id="PF00578">
    <property type="entry name" value="AhpC-TSA"/>
    <property type="match status" value="1"/>
</dbReference>
<dbReference type="AlphaFoldDB" id="A0A1M6B2X2"/>
<name>A0A1M6B2X2_9FLAO</name>
<feature type="domain" description="Thioredoxin" evidence="1">
    <location>
        <begin position="9"/>
        <end position="164"/>
    </location>
</feature>
<dbReference type="PANTHER" id="PTHR43640:SF1">
    <property type="entry name" value="THIOREDOXIN-DEPENDENT PEROXIREDOXIN"/>
    <property type="match status" value="1"/>
</dbReference>
<keyword evidence="3" id="KW-1185">Reference proteome</keyword>
<organism evidence="2 3">
    <name type="scientific">Aquimarina spongiae</name>
    <dbReference type="NCBI Taxonomy" id="570521"/>
    <lineage>
        <taxon>Bacteria</taxon>
        <taxon>Pseudomonadati</taxon>
        <taxon>Bacteroidota</taxon>
        <taxon>Flavobacteriia</taxon>
        <taxon>Flavobacteriales</taxon>
        <taxon>Flavobacteriaceae</taxon>
        <taxon>Aquimarina</taxon>
    </lineage>
</organism>
<dbReference type="PANTHER" id="PTHR43640">
    <property type="entry name" value="OS07G0260300 PROTEIN"/>
    <property type="match status" value="1"/>
</dbReference>
<evidence type="ECO:0000313" key="2">
    <source>
        <dbReference type="EMBL" id="SHI43030.1"/>
    </source>
</evidence>